<dbReference type="Proteomes" id="UP001243009">
    <property type="component" value="Unassembled WGS sequence"/>
</dbReference>
<dbReference type="PANTHER" id="PTHR13887:SF41">
    <property type="entry name" value="THIOREDOXIN SUPERFAMILY PROTEIN"/>
    <property type="match status" value="1"/>
</dbReference>
<dbReference type="InterPro" id="IPR001853">
    <property type="entry name" value="DSBA-like_thioredoxin_dom"/>
</dbReference>
<dbReference type="CDD" id="cd03024">
    <property type="entry name" value="DsbA_FrnE"/>
    <property type="match status" value="1"/>
</dbReference>
<dbReference type="EMBL" id="JAUTWS010000065">
    <property type="protein sequence ID" value="MDO9712975.1"/>
    <property type="molecule type" value="Genomic_DNA"/>
</dbReference>
<protein>
    <submittedName>
        <fullName evidence="2">DsbA family oxidoreductase</fullName>
    </submittedName>
</protein>
<feature type="domain" description="DSBA-like thioredoxin" evidence="1">
    <location>
        <begin position="32"/>
        <end position="234"/>
    </location>
</feature>
<evidence type="ECO:0000313" key="3">
    <source>
        <dbReference type="Proteomes" id="UP001243009"/>
    </source>
</evidence>
<dbReference type="Pfam" id="PF01323">
    <property type="entry name" value="DSBA"/>
    <property type="match status" value="1"/>
</dbReference>
<dbReference type="Gene3D" id="3.40.30.10">
    <property type="entry name" value="Glutaredoxin"/>
    <property type="match status" value="1"/>
</dbReference>
<reference evidence="2 3" key="1">
    <citation type="submission" date="2023-08" db="EMBL/GenBank/DDBJ databases">
        <title>The draft genome sequence of Paracraurococcus sp. LOR1-02.</title>
        <authorList>
            <person name="Kingkaew E."/>
            <person name="Tanasupawat S."/>
        </authorList>
    </citation>
    <scope>NUCLEOTIDE SEQUENCE [LARGE SCALE GENOMIC DNA]</scope>
    <source>
        <strain evidence="2 3">LOR1-02</strain>
    </source>
</reference>
<gene>
    <name evidence="2" type="ORF">Q7A36_31900</name>
</gene>
<evidence type="ECO:0000259" key="1">
    <source>
        <dbReference type="Pfam" id="PF01323"/>
    </source>
</evidence>
<keyword evidence="3" id="KW-1185">Reference proteome</keyword>
<dbReference type="InterPro" id="IPR036249">
    <property type="entry name" value="Thioredoxin-like_sf"/>
</dbReference>
<comment type="caution">
    <text evidence="2">The sequence shown here is derived from an EMBL/GenBank/DDBJ whole genome shotgun (WGS) entry which is preliminary data.</text>
</comment>
<dbReference type="PANTHER" id="PTHR13887">
    <property type="entry name" value="GLUTATHIONE S-TRANSFERASE KAPPA"/>
    <property type="match status" value="1"/>
</dbReference>
<accession>A0ABT9E9V3</accession>
<organism evidence="2 3">
    <name type="scientific">Paracraurococcus lichenis</name>
    <dbReference type="NCBI Taxonomy" id="3064888"/>
    <lineage>
        <taxon>Bacteria</taxon>
        <taxon>Pseudomonadati</taxon>
        <taxon>Pseudomonadota</taxon>
        <taxon>Alphaproteobacteria</taxon>
        <taxon>Acetobacterales</taxon>
        <taxon>Roseomonadaceae</taxon>
        <taxon>Paracraurococcus</taxon>
    </lineage>
</organism>
<evidence type="ECO:0000313" key="2">
    <source>
        <dbReference type="EMBL" id="MDO9712975.1"/>
    </source>
</evidence>
<sequence>MAEDAVCGPDGCEVPSTGEVAPLALGRASSRIDVVSDAICPWCWVGKRNLEGALTMLAEEGEHFEVHWRPFQLNPDMPREGVERDAYRAAKFGSLERSRELDAQVAAAGRAAGVEFRHALMARTPNTVDAHRLIRWAGEHGAAAQNAVVERLFRGYFQEGCDLGDPAVLAALAGEAGLSALDAANMLAAGIGESDVVEEDAGFRRLGLSGVPTFALSGHVLFSGAMPPDRMADVFRRALAILRSQGTDAAA</sequence>
<name>A0ABT9E9V3_9PROT</name>
<dbReference type="RefSeq" id="WP_305107836.1">
    <property type="nucleotide sequence ID" value="NZ_JAUTWS010000065.1"/>
</dbReference>
<proteinExistence type="predicted"/>
<dbReference type="SUPFAM" id="SSF52833">
    <property type="entry name" value="Thioredoxin-like"/>
    <property type="match status" value="1"/>
</dbReference>